<sequence>PCERAPRPRCKCGILARRGVVPTELGYGWYCGNSFGLFWEGRTCDWETFPGREDLRIKSGRSAKPYRTRRSLEKKDKIRHEYKVPFPDERILFGPVALDLVAKHGNSGKLDLECRDELITFWRKNISRYSTEKISAAVRRACDFMKVFPNGMWEHHFQLKEALRRGVDVDAVRLKAKEAKIVKEAQLEAMKALVADLAGAEVRVRASQIEAMKAVVQDLPIDTHVVDNQGKGKAIVQEDGDDDD</sequence>
<proteinExistence type="predicted"/>
<reference evidence="1" key="1">
    <citation type="submission" date="2020-05" db="EMBL/GenBank/DDBJ databases">
        <title>WGS assembly of Panicum virgatum.</title>
        <authorList>
            <person name="Lovell J.T."/>
            <person name="Jenkins J."/>
            <person name="Shu S."/>
            <person name="Juenger T.E."/>
            <person name="Schmutz J."/>
        </authorList>
    </citation>
    <scope>NUCLEOTIDE SEQUENCE</scope>
    <source>
        <strain evidence="1">AP13</strain>
    </source>
</reference>
<dbReference type="EMBL" id="CM029052">
    <property type="protein sequence ID" value="KAG2558616.1"/>
    <property type="molecule type" value="Genomic_DNA"/>
</dbReference>
<dbReference type="Proteomes" id="UP000823388">
    <property type="component" value="Chromosome 8N"/>
</dbReference>
<dbReference type="PANTHER" id="PTHR48127:SF1">
    <property type="entry name" value="ZINC FINGER GRF-TYPE DOMAIN-CONTAINING PROTEIN"/>
    <property type="match status" value="1"/>
</dbReference>
<feature type="non-terminal residue" evidence="1">
    <location>
        <position position="1"/>
    </location>
</feature>
<organism evidence="1 2">
    <name type="scientific">Panicum virgatum</name>
    <name type="common">Blackwell switchgrass</name>
    <dbReference type="NCBI Taxonomy" id="38727"/>
    <lineage>
        <taxon>Eukaryota</taxon>
        <taxon>Viridiplantae</taxon>
        <taxon>Streptophyta</taxon>
        <taxon>Embryophyta</taxon>
        <taxon>Tracheophyta</taxon>
        <taxon>Spermatophyta</taxon>
        <taxon>Magnoliopsida</taxon>
        <taxon>Liliopsida</taxon>
        <taxon>Poales</taxon>
        <taxon>Poaceae</taxon>
        <taxon>PACMAD clade</taxon>
        <taxon>Panicoideae</taxon>
        <taxon>Panicodae</taxon>
        <taxon>Paniceae</taxon>
        <taxon>Panicinae</taxon>
        <taxon>Panicum</taxon>
        <taxon>Panicum sect. Hiantes</taxon>
    </lineage>
</organism>
<name>A0A8T0PHG4_PANVG</name>
<keyword evidence="2" id="KW-1185">Reference proteome</keyword>
<evidence type="ECO:0000313" key="2">
    <source>
        <dbReference type="Proteomes" id="UP000823388"/>
    </source>
</evidence>
<dbReference type="AlphaFoldDB" id="A0A8T0PHG4"/>
<protein>
    <submittedName>
        <fullName evidence="1">Uncharacterized protein</fullName>
    </submittedName>
</protein>
<accession>A0A8T0PHG4</accession>
<comment type="caution">
    <text evidence="1">The sequence shown here is derived from an EMBL/GenBank/DDBJ whole genome shotgun (WGS) entry which is preliminary data.</text>
</comment>
<evidence type="ECO:0000313" key="1">
    <source>
        <dbReference type="EMBL" id="KAG2558616.1"/>
    </source>
</evidence>
<gene>
    <name evidence="1" type="ORF">PVAP13_8NG278701</name>
</gene>
<dbReference type="PANTHER" id="PTHR48127">
    <property type="entry name" value="GRF-TYPE DOMAIN-CONTAINING PROTEIN"/>
    <property type="match status" value="1"/>
</dbReference>